<dbReference type="Proteomes" id="UP001632038">
    <property type="component" value="Unassembled WGS sequence"/>
</dbReference>
<dbReference type="InterPro" id="IPR012337">
    <property type="entry name" value="RNaseH-like_sf"/>
</dbReference>
<sequence length="477" mass="53262">MTSSPAAKMKSPLPPRPPLKRKLSVESVASDNSSTAVNSLDSGVKQFEYPPKDCVKLNTDGCSNDDGSGEGMSGGGGLIRSSTGHSYLQFRGQLGISTPLLAELWALDKGLDFIITMGFKRVVIGVENEDIIKGMKDESWKDDLSGDGNVLEYITRDPETATKKYYMLNIKSVLNNPSIDFEVHQILPEGNIVADGLAAKAMESGEFILRNFDESAYLKRLKLWGCIVAPRGIIEWPSLTELHIKESELQQHVMEKMLSGCPVLRCLVLLYCCGFDRLEVSSKSLYELHLQISAPYLHTLWVALYPIRRKLCLENTPSLVRATLDFILGDWDFRNKDLISNAKELFEKISHVKGVDLGYSYMQALSLVAINGVQYTCPCRRRLSHLLGVSLASLDYLMFEFIFVLPHTCIDSKIGLDCDLLPKNLRIKLLLVNQCLPWPEFDVNELSEVFKSSSPSQLMFVYCQPCNSVVIALDLCI</sequence>
<evidence type="ECO:0000259" key="2">
    <source>
        <dbReference type="Pfam" id="PF13456"/>
    </source>
</evidence>
<dbReference type="InterPro" id="IPR036397">
    <property type="entry name" value="RNaseH_sf"/>
</dbReference>
<proteinExistence type="predicted"/>
<dbReference type="Gene3D" id="3.30.420.10">
    <property type="entry name" value="Ribonuclease H-like superfamily/Ribonuclease H"/>
    <property type="match status" value="1"/>
</dbReference>
<evidence type="ECO:0000313" key="5">
    <source>
        <dbReference type="Proteomes" id="UP001632038"/>
    </source>
</evidence>
<dbReference type="Pfam" id="PF24758">
    <property type="entry name" value="LRR_At5g56370"/>
    <property type="match status" value="1"/>
</dbReference>
<keyword evidence="5" id="KW-1185">Reference proteome</keyword>
<feature type="domain" description="F-box/LRR-repeat protein 15/At3g58940/PEG3-like LRR" evidence="3">
    <location>
        <begin position="216"/>
        <end position="323"/>
    </location>
</feature>
<dbReference type="EMBL" id="JAVIJP010000066">
    <property type="protein sequence ID" value="KAL3620509.1"/>
    <property type="molecule type" value="Genomic_DNA"/>
</dbReference>
<dbReference type="InterPro" id="IPR055411">
    <property type="entry name" value="LRR_FXL15/At3g58940/PEG3-like"/>
</dbReference>
<dbReference type="PANTHER" id="PTHR47723">
    <property type="entry name" value="OS05G0353850 PROTEIN"/>
    <property type="match status" value="1"/>
</dbReference>
<reference evidence="5" key="1">
    <citation type="journal article" date="2024" name="IScience">
        <title>Strigolactones Initiate the Formation of Haustorium-like Structures in Castilleja.</title>
        <authorList>
            <person name="Buerger M."/>
            <person name="Peterson D."/>
            <person name="Chory J."/>
        </authorList>
    </citation>
    <scope>NUCLEOTIDE SEQUENCE [LARGE SCALE GENOMIC DNA]</scope>
</reference>
<dbReference type="InterPro" id="IPR002156">
    <property type="entry name" value="RNaseH_domain"/>
</dbReference>
<feature type="region of interest" description="Disordered" evidence="1">
    <location>
        <begin position="1"/>
        <end position="42"/>
    </location>
</feature>
<protein>
    <submittedName>
        <fullName evidence="4">TRAFAC class myosin-kinesin ATPase superfamily</fullName>
    </submittedName>
</protein>
<evidence type="ECO:0000313" key="4">
    <source>
        <dbReference type="EMBL" id="KAL3620509.1"/>
    </source>
</evidence>
<dbReference type="SUPFAM" id="SSF53098">
    <property type="entry name" value="Ribonuclease H-like"/>
    <property type="match status" value="1"/>
</dbReference>
<comment type="caution">
    <text evidence="4">The sequence shown here is derived from an EMBL/GenBank/DDBJ whole genome shotgun (WGS) entry which is preliminary data.</text>
</comment>
<dbReference type="SUPFAM" id="SSF52047">
    <property type="entry name" value="RNI-like"/>
    <property type="match status" value="1"/>
</dbReference>
<dbReference type="PANTHER" id="PTHR47723:SF19">
    <property type="entry name" value="POLYNUCLEOTIDYL TRANSFERASE, RIBONUCLEASE H-LIKE SUPERFAMILY PROTEIN"/>
    <property type="match status" value="1"/>
</dbReference>
<name>A0ABD3BTI4_9LAMI</name>
<evidence type="ECO:0000259" key="3">
    <source>
        <dbReference type="Pfam" id="PF24758"/>
    </source>
</evidence>
<evidence type="ECO:0000256" key="1">
    <source>
        <dbReference type="SAM" id="MobiDB-lite"/>
    </source>
</evidence>
<gene>
    <name evidence="4" type="primary">KIN12B_3</name>
    <name evidence="4" type="ORF">CASFOL_035421</name>
</gene>
<organism evidence="4 5">
    <name type="scientific">Castilleja foliolosa</name>
    <dbReference type="NCBI Taxonomy" id="1961234"/>
    <lineage>
        <taxon>Eukaryota</taxon>
        <taxon>Viridiplantae</taxon>
        <taxon>Streptophyta</taxon>
        <taxon>Embryophyta</taxon>
        <taxon>Tracheophyta</taxon>
        <taxon>Spermatophyta</taxon>
        <taxon>Magnoliopsida</taxon>
        <taxon>eudicotyledons</taxon>
        <taxon>Gunneridae</taxon>
        <taxon>Pentapetalae</taxon>
        <taxon>asterids</taxon>
        <taxon>lamiids</taxon>
        <taxon>Lamiales</taxon>
        <taxon>Orobanchaceae</taxon>
        <taxon>Pedicularideae</taxon>
        <taxon>Castillejinae</taxon>
        <taxon>Castilleja</taxon>
    </lineage>
</organism>
<feature type="domain" description="RNase H type-1" evidence="2">
    <location>
        <begin position="59"/>
        <end position="139"/>
    </location>
</feature>
<accession>A0ABD3BTI4</accession>
<dbReference type="Pfam" id="PF13456">
    <property type="entry name" value="RVT_3"/>
    <property type="match status" value="1"/>
</dbReference>
<dbReference type="InterPro" id="IPR053151">
    <property type="entry name" value="RNase_H-like"/>
</dbReference>
<feature type="compositionally biased region" description="Polar residues" evidence="1">
    <location>
        <begin position="27"/>
        <end position="41"/>
    </location>
</feature>
<dbReference type="AlphaFoldDB" id="A0ABD3BTI4"/>